<sequence length="81" mass="9191">MLKASILLFIVLFRIAFATPFETKDGLVEETGIETARDENCAKERQRCEGGVRCCQGLVCHYEILMIGLTRSTCYKRRTSV</sequence>
<evidence type="ECO:0000313" key="2">
    <source>
        <dbReference type="EMBL" id="SNX32755.1"/>
    </source>
</evidence>
<dbReference type="EMBL" id="HAHE01000096">
    <property type="protein sequence ID" value="SNX33563.1"/>
    <property type="molecule type" value="Transcribed_RNA"/>
</dbReference>
<feature type="signal peptide" evidence="1">
    <location>
        <begin position="1"/>
        <end position="18"/>
    </location>
</feature>
<evidence type="ECO:0000256" key="1">
    <source>
        <dbReference type="SAM" id="SignalP"/>
    </source>
</evidence>
<organism evidence="2">
    <name type="scientific">Eresus cinnaberinus</name>
    <name type="common">Ladybird spider</name>
    <name type="synonym">Eresus kollari</name>
    <dbReference type="NCBI Taxonomy" id="175337"/>
    <lineage>
        <taxon>Eukaryota</taxon>
        <taxon>Metazoa</taxon>
        <taxon>Ecdysozoa</taxon>
        <taxon>Arthropoda</taxon>
        <taxon>Chelicerata</taxon>
        <taxon>Arachnida</taxon>
        <taxon>Araneae</taxon>
        <taxon>Araneomorphae</taxon>
        <taxon>Entelegynae</taxon>
        <taxon>Eresoidea</taxon>
        <taxon>Eresidae</taxon>
        <taxon>Eresus</taxon>
    </lineage>
</organism>
<feature type="chain" id="PRO_5015078406" evidence="1">
    <location>
        <begin position="19"/>
        <end position="81"/>
    </location>
</feature>
<proteinExistence type="predicted"/>
<name>A0A2D0PBI9_ERECI</name>
<keyword evidence="1" id="KW-0732">Signal</keyword>
<reference evidence="2" key="2">
    <citation type="submission" date="2017-10" db="EMBL/GenBank/DDBJ databases">
        <title>Unravelling the molecular evolution of spider venoms.</title>
        <authorList>
            <person name="Pineda S."/>
        </authorList>
    </citation>
    <scope>NUCLEOTIDE SEQUENCE</scope>
</reference>
<dbReference type="EMBL" id="HAHE01000011">
    <property type="protein sequence ID" value="SNX32755.1"/>
    <property type="molecule type" value="Transcribed_RNA"/>
</dbReference>
<dbReference type="AlphaFoldDB" id="A0A2D0PBI9"/>
<accession>A0A2D0PBI9</accession>
<dbReference type="EMBL" id="HAHE01000030">
    <property type="protein sequence ID" value="SNX32926.1"/>
    <property type="molecule type" value="Transcribed_RNA"/>
</dbReference>
<protein>
    <submittedName>
        <fullName evidence="2">U33-Eretoxin-Ek1a_1</fullName>
    </submittedName>
</protein>
<reference evidence="2" key="1">
    <citation type="submission" date="2017-05" db="EMBL/GenBank/DDBJ databases">
        <authorList>
            <person name="Song R."/>
            <person name="Chenine A.L."/>
            <person name="Ruprecht R.M."/>
        </authorList>
    </citation>
    <scope>NUCLEOTIDE SEQUENCE</scope>
</reference>